<comment type="caution">
    <text evidence="1">The sequence shown here is derived from an EMBL/GenBank/DDBJ whole genome shotgun (WGS) entry which is preliminary data.</text>
</comment>
<reference evidence="1 2" key="1">
    <citation type="journal article" date="2021" name="Front. Genet.">
        <title>Chromosome-Level Genome Assembly Reveals Significant Gene Expansion in the Toll and IMD Signaling Pathways of Dendrolimus kikuchii.</title>
        <authorList>
            <person name="Zhou J."/>
            <person name="Wu P."/>
            <person name="Xiong Z."/>
            <person name="Liu N."/>
            <person name="Zhao N."/>
            <person name="Ji M."/>
            <person name="Qiu Y."/>
            <person name="Yang B."/>
        </authorList>
    </citation>
    <scope>NUCLEOTIDE SEQUENCE [LARGE SCALE GENOMIC DNA]</scope>
    <source>
        <strain evidence="1">Ann1</strain>
    </source>
</reference>
<sequence length="87" mass="9955">MCQPTHKRYNVTITKVLDKYTESIVVDTGKTARRCIQRHCLATQAFISVKSLILLTLTAICHGITTRGQFLSMIHNNRNARKNLLRK</sequence>
<proteinExistence type="predicted"/>
<dbReference type="Proteomes" id="UP000824533">
    <property type="component" value="Linkage Group LG02"/>
</dbReference>
<evidence type="ECO:0000313" key="2">
    <source>
        <dbReference type="Proteomes" id="UP000824533"/>
    </source>
</evidence>
<evidence type="ECO:0000313" key="1">
    <source>
        <dbReference type="EMBL" id="KAJ0183404.1"/>
    </source>
</evidence>
<protein>
    <submittedName>
        <fullName evidence="1">Uncharacterized protein</fullName>
    </submittedName>
</protein>
<keyword evidence="2" id="KW-1185">Reference proteome</keyword>
<dbReference type="EMBL" id="CM034388">
    <property type="protein sequence ID" value="KAJ0183404.1"/>
    <property type="molecule type" value="Genomic_DNA"/>
</dbReference>
<name>A0ACC1DHG0_9NEOP</name>
<gene>
    <name evidence="1" type="ORF">K1T71_001380</name>
</gene>
<accession>A0ACC1DHG0</accession>
<organism evidence="1 2">
    <name type="scientific">Dendrolimus kikuchii</name>
    <dbReference type="NCBI Taxonomy" id="765133"/>
    <lineage>
        <taxon>Eukaryota</taxon>
        <taxon>Metazoa</taxon>
        <taxon>Ecdysozoa</taxon>
        <taxon>Arthropoda</taxon>
        <taxon>Hexapoda</taxon>
        <taxon>Insecta</taxon>
        <taxon>Pterygota</taxon>
        <taxon>Neoptera</taxon>
        <taxon>Endopterygota</taxon>
        <taxon>Lepidoptera</taxon>
        <taxon>Glossata</taxon>
        <taxon>Ditrysia</taxon>
        <taxon>Bombycoidea</taxon>
        <taxon>Lasiocampidae</taxon>
        <taxon>Dendrolimus</taxon>
    </lineage>
</organism>